<dbReference type="EMBL" id="CP136707">
    <property type="protein sequence ID" value="WOI35406.1"/>
    <property type="molecule type" value="Genomic_DNA"/>
</dbReference>
<comment type="subcellular location">
    <subcellularLocation>
        <location evidence="1">Cell inner membrane</location>
        <topology evidence="1">Multi-pass membrane protein</topology>
    </subcellularLocation>
</comment>
<evidence type="ECO:0000313" key="5">
    <source>
        <dbReference type="Proteomes" id="UP001302666"/>
    </source>
</evidence>
<keyword evidence="4" id="KW-0614">Plasmid</keyword>
<dbReference type="Pfam" id="PF06808">
    <property type="entry name" value="DctM"/>
    <property type="match status" value="1"/>
</dbReference>
<dbReference type="PANTHER" id="PTHR43849">
    <property type="entry name" value="BLL3936 PROTEIN"/>
    <property type="match status" value="1"/>
</dbReference>
<gene>
    <name evidence="4" type="ORF">R1T40_21940</name>
</gene>
<keyword evidence="1" id="KW-0813">Transport</keyword>
<evidence type="ECO:0000313" key="4">
    <source>
        <dbReference type="EMBL" id="WOI35406.1"/>
    </source>
</evidence>
<name>A0ABZ0HMA7_TRISK</name>
<feature type="transmembrane region" description="Helical" evidence="2">
    <location>
        <begin position="360"/>
        <end position="377"/>
    </location>
</feature>
<sequence length="661" mass="70031">MTDAAPSSNAPEQGRQRRLSPGWQAVVGLAAAASIAMVVYMVFNLGLYAGYIPIQAVYFYAALTLLCPLVFILFPAHKGAPRDRVPWYDVALFLVFLAAGAVCTFNTRTIFDYGWDYLAPDWALWMALAVWLLMLEATRRAAGFAVFAVVAVASFYPWFGSASFLGLFQVPGSTLLETAQYHLFGTESLIGVPMQALVNIVIGFLLFGVALQKTGAGQFFIDLSFAILGGTRGGPAKVAVLSSGLMGSISGSPVTNVVTTGSMTIPAMRKVGFPAVTAGAIEACASTGGVLMPPVMGATAFIMATYLEISYQTIALAAIIPSFLFFLGLFLQIDAMAARKGLVGFPREELPRLRSVLRDGWYFLLALVLLVWLLFFLKQESRAPFFATLALIALNQLNPTRRWGLRDLAAFAVDCGRLFVEIATILAGVGLLLGALVLTGKVGSLAYDLIAMAGDNTLVLLLAGALTSMILGMGMTISAAYLFLAIALAPALTESGLNVLAIHMFMLYWGMISYITPPIAFAAFAAAPISGSSSMKTGIEAMRLGTIIYFIPFFFVLNPALIGQGSMAEILSVLGTAVIGVLLLSSALQGYLLGVGRLGGGGLFQWPIRMALFAAGLLLLVPGGENFGNIGAGSFLVAALVCIMAALLLQMAPSFLRKHQA</sequence>
<keyword evidence="2" id="KW-0812">Transmembrane</keyword>
<reference evidence="4 5" key="1">
    <citation type="submission" date="2023-10" db="EMBL/GenBank/DDBJ databases">
        <title>Eight complete genome sequences of bacteria isolated from laboratory stock of Giant Kelp gametophytes.</title>
        <authorList>
            <person name="Tolentino B."/>
            <person name="Nuzhdin S."/>
        </authorList>
    </citation>
    <scope>NUCLEOTIDE SEQUENCE [LARGE SCALE GENOMIC DNA]</scope>
    <source>
        <strain evidence="4 5">LC.270.F.C4</strain>
        <plasmid evidence="4 5">unnamed4</plasmid>
    </source>
</reference>
<feature type="transmembrane region" description="Helical" evidence="2">
    <location>
        <begin position="25"/>
        <end position="51"/>
    </location>
</feature>
<dbReference type="Proteomes" id="UP001302666">
    <property type="component" value="Plasmid unnamed4"/>
</dbReference>
<organism evidence="4 5">
    <name type="scientific">Tritonibacter scottomollicae</name>
    <name type="common">Epibacterium scottomollicae</name>
    <dbReference type="NCBI Taxonomy" id="483013"/>
    <lineage>
        <taxon>Bacteria</taxon>
        <taxon>Pseudomonadati</taxon>
        <taxon>Pseudomonadota</taxon>
        <taxon>Alphaproteobacteria</taxon>
        <taxon>Rhodobacterales</taxon>
        <taxon>Paracoccaceae</taxon>
        <taxon>Tritonibacter</taxon>
    </lineage>
</organism>
<keyword evidence="5" id="KW-1185">Reference proteome</keyword>
<feature type="transmembrane region" description="Helical" evidence="2">
    <location>
        <begin position="630"/>
        <end position="649"/>
    </location>
</feature>
<keyword evidence="1" id="KW-0997">Cell inner membrane</keyword>
<proteinExistence type="predicted"/>
<feature type="transmembrane region" description="Helical" evidence="2">
    <location>
        <begin position="311"/>
        <end position="331"/>
    </location>
</feature>
<feature type="transmembrane region" description="Helical" evidence="2">
    <location>
        <begin position="505"/>
        <end position="529"/>
    </location>
</feature>
<feature type="transmembrane region" description="Helical" evidence="2">
    <location>
        <begin position="606"/>
        <end position="624"/>
    </location>
</feature>
<feature type="domain" description="TRAP C4-dicarboxylate transport system permease DctM subunit" evidence="3">
    <location>
        <begin position="130"/>
        <end position="569"/>
    </location>
</feature>
<feature type="transmembrane region" description="Helical" evidence="2">
    <location>
        <begin position="117"/>
        <end position="135"/>
    </location>
</feature>
<dbReference type="RefSeq" id="WP_317387095.1">
    <property type="nucleotide sequence ID" value="NZ_CP136707.1"/>
</dbReference>
<feature type="transmembrane region" description="Helical" evidence="2">
    <location>
        <begin position="57"/>
        <end position="76"/>
    </location>
</feature>
<feature type="transmembrane region" description="Helical" evidence="2">
    <location>
        <begin position="188"/>
        <end position="211"/>
    </location>
</feature>
<keyword evidence="2" id="KW-0472">Membrane</keyword>
<feature type="transmembrane region" description="Helical" evidence="2">
    <location>
        <begin position="271"/>
        <end position="291"/>
    </location>
</feature>
<evidence type="ECO:0000256" key="2">
    <source>
        <dbReference type="SAM" id="Phobius"/>
    </source>
</evidence>
<feature type="transmembrane region" description="Helical" evidence="2">
    <location>
        <begin position="541"/>
        <end position="561"/>
    </location>
</feature>
<keyword evidence="1" id="KW-1003">Cell membrane</keyword>
<keyword evidence="2" id="KW-1133">Transmembrane helix</keyword>
<evidence type="ECO:0000259" key="3">
    <source>
        <dbReference type="Pfam" id="PF06808"/>
    </source>
</evidence>
<feature type="transmembrane region" description="Helical" evidence="2">
    <location>
        <begin position="418"/>
        <end position="438"/>
    </location>
</feature>
<dbReference type="NCBIfam" id="TIGR02123">
    <property type="entry name" value="TRAP_fused"/>
    <property type="match status" value="1"/>
</dbReference>
<protein>
    <submittedName>
        <fullName evidence="4">TRAP transporter fused permease subunit</fullName>
    </submittedName>
</protein>
<dbReference type="PANTHER" id="PTHR43849:SF2">
    <property type="entry name" value="BLL3936 PROTEIN"/>
    <property type="match status" value="1"/>
</dbReference>
<feature type="transmembrane region" description="Helical" evidence="2">
    <location>
        <begin position="470"/>
        <end position="493"/>
    </location>
</feature>
<feature type="transmembrane region" description="Helical" evidence="2">
    <location>
        <begin position="573"/>
        <end position="594"/>
    </location>
</feature>
<dbReference type="InterPro" id="IPR011853">
    <property type="entry name" value="TRAP_DctM-Dct_fused"/>
</dbReference>
<evidence type="ECO:0000256" key="1">
    <source>
        <dbReference type="RuleBase" id="RU369079"/>
    </source>
</evidence>
<feature type="transmembrane region" description="Helical" evidence="2">
    <location>
        <begin position="88"/>
        <end position="111"/>
    </location>
</feature>
<geneLocation type="plasmid" evidence="4 5">
    <name>unnamed4</name>
</geneLocation>
<feature type="transmembrane region" description="Helical" evidence="2">
    <location>
        <begin position="142"/>
        <end position="168"/>
    </location>
</feature>
<dbReference type="InterPro" id="IPR010656">
    <property type="entry name" value="DctM"/>
</dbReference>
<comment type="function">
    <text evidence="1">Part of the tripartite ATP-independent periplasmic (TRAP) transport system.</text>
</comment>
<accession>A0ABZ0HMA7</accession>